<accession>A0ABV7MW57</accession>
<protein>
    <submittedName>
        <fullName evidence="2">DUF6950 family protein</fullName>
    </submittedName>
</protein>
<dbReference type="EMBL" id="JBHRVD010000001">
    <property type="protein sequence ID" value="MFC3326201.1"/>
    <property type="molecule type" value="Genomic_DNA"/>
</dbReference>
<gene>
    <name evidence="2" type="ORF">ACFOJ9_31290</name>
</gene>
<comment type="caution">
    <text evidence="2">The sequence shown here is derived from an EMBL/GenBank/DDBJ whole genome shotgun (WGS) entry which is preliminary data.</text>
</comment>
<keyword evidence="3" id="KW-1185">Reference proteome</keyword>
<dbReference type="Proteomes" id="UP001595648">
    <property type="component" value="Unassembled WGS sequence"/>
</dbReference>
<dbReference type="InterPro" id="IPR053802">
    <property type="entry name" value="DUF6950"/>
</dbReference>
<evidence type="ECO:0000313" key="2">
    <source>
        <dbReference type="EMBL" id="MFC3326201.1"/>
    </source>
</evidence>
<dbReference type="RefSeq" id="WP_378984860.1">
    <property type="nucleotide sequence ID" value="NZ_JBHRVD010000001.1"/>
</dbReference>
<organism evidence="2 3">
    <name type="scientific">Mesorhizobium cantuariense</name>
    <dbReference type="NCBI Taxonomy" id="1300275"/>
    <lineage>
        <taxon>Bacteria</taxon>
        <taxon>Pseudomonadati</taxon>
        <taxon>Pseudomonadota</taxon>
        <taxon>Alphaproteobacteria</taxon>
        <taxon>Hyphomicrobiales</taxon>
        <taxon>Phyllobacteriaceae</taxon>
        <taxon>Mesorhizobium</taxon>
    </lineage>
</organism>
<name>A0ABV7MW57_9HYPH</name>
<evidence type="ECO:0000259" key="1">
    <source>
        <dbReference type="Pfam" id="PF22262"/>
    </source>
</evidence>
<reference evidence="3" key="1">
    <citation type="journal article" date="2019" name="Int. J. Syst. Evol. Microbiol.">
        <title>The Global Catalogue of Microorganisms (GCM) 10K type strain sequencing project: providing services to taxonomists for standard genome sequencing and annotation.</title>
        <authorList>
            <consortium name="The Broad Institute Genomics Platform"/>
            <consortium name="The Broad Institute Genome Sequencing Center for Infectious Disease"/>
            <person name="Wu L."/>
            <person name="Ma J."/>
        </authorList>
    </citation>
    <scope>NUCLEOTIDE SEQUENCE [LARGE SCALE GENOMIC DNA]</scope>
    <source>
        <strain evidence="3">ICMP 19515</strain>
    </source>
</reference>
<evidence type="ECO:0000313" key="3">
    <source>
        <dbReference type="Proteomes" id="UP001595648"/>
    </source>
</evidence>
<sequence>MLELTRLKDWDRRLARLVSSITDAPGVWGETDCLLTAAAAIEAVTGQDIMAPWRGRYKSEAGAARLMRKEGCENVEDVLGTFFGLPTIGRLLARRGDVGVVEQNGVLCAGFVCDRGFLCRTESARIFLPQTAMKTAYRVG</sequence>
<dbReference type="Pfam" id="PF22262">
    <property type="entry name" value="DUF6950"/>
    <property type="match status" value="1"/>
</dbReference>
<proteinExistence type="predicted"/>
<feature type="domain" description="DUF6950" evidence="1">
    <location>
        <begin position="5"/>
        <end position="139"/>
    </location>
</feature>